<keyword evidence="1" id="KW-0676">Redox-active center</keyword>
<keyword evidence="2" id="KW-0732">Signal</keyword>
<dbReference type="PROSITE" id="PS51352">
    <property type="entry name" value="THIOREDOXIN_2"/>
    <property type="match status" value="1"/>
</dbReference>
<dbReference type="RefSeq" id="WP_074605315.1">
    <property type="nucleotide sequence ID" value="NZ_FNGY01000002.1"/>
</dbReference>
<protein>
    <submittedName>
        <fullName evidence="4">Thioredoxin</fullName>
    </submittedName>
</protein>
<evidence type="ECO:0000256" key="2">
    <source>
        <dbReference type="SAM" id="SignalP"/>
    </source>
</evidence>
<sequence>MKTIFSIFLLLLSGAVMAQQPSAAAAAQWDKILGEAKAQHKIILIDFSTSWCGPCKAMDQRVFPDQAVASTLQQHYRFIKLDAETDELGRVLAARYMVRSYPSFLIIDPSLKVLRKESGYKAADKLNSWLLDATTNQQQRVPGFSQKKYLDFPSFYLSAFGEKKDRKKADSNVVRSYLDQQKDLTAESAWAVMNAFEMPEKYFKYFMANYPVYKKKYGKSIEGKMAYGLFPELQKAINSKSTEAFVAVLNRIPQFFDEAGVQQSTYLFNIPREPAFFIMKANFLDTAKTITPEIRMESATGILMDEHLPAAVYEKAAGWLLNYPGIEQSNDISILMSLALVYQRNGNKDKALAFFQKGEKIGGTEEGNKEFINYYKKRLTL</sequence>
<evidence type="ECO:0000259" key="3">
    <source>
        <dbReference type="PROSITE" id="PS51352"/>
    </source>
</evidence>
<dbReference type="Gene3D" id="3.40.30.10">
    <property type="entry name" value="Glutaredoxin"/>
    <property type="match status" value="1"/>
</dbReference>
<dbReference type="EMBL" id="FNGY01000002">
    <property type="protein sequence ID" value="SDL90097.1"/>
    <property type="molecule type" value="Genomic_DNA"/>
</dbReference>
<proteinExistence type="predicted"/>
<dbReference type="PROSITE" id="PS00194">
    <property type="entry name" value="THIOREDOXIN_1"/>
    <property type="match status" value="1"/>
</dbReference>
<dbReference type="InterPro" id="IPR013766">
    <property type="entry name" value="Thioredoxin_domain"/>
</dbReference>
<evidence type="ECO:0000313" key="5">
    <source>
        <dbReference type="Proteomes" id="UP000183200"/>
    </source>
</evidence>
<feature type="chain" id="PRO_5010205130" evidence="2">
    <location>
        <begin position="19"/>
        <end position="381"/>
    </location>
</feature>
<organism evidence="4 5">
    <name type="scientific">Pedobacter steynii</name>
    <dbReference type="NCBI Taxonomy" id="430522"/>
    <lineage>
        <taxon>Bacteria</taxon>
        <taxon>Pseudomonadati</taxon>
        <taxon>Bacteroidota</taxon>
        <taxon>Sphingobacteriia</taxon>
        <taxon>Sphingobacteriales</taxon>
        <taxon>Sphingobacteriaceae</taxon>
        <taxon>Pedobacter</taxon>
    </lineage>
</organism>
<dbReference type="InterPro" id="IPR017937">
    <property type="entry name" value="Thioredoxin_CS"/>
</dbReference>
<feature type="signal peptide" evidence="2">
    <location>
        <begin position="1"/>
        <end position="18"/>
    </location>
</feature>
<dbReference type="Proteomes" id="UP000183200">
    <property type="component" value="Unassembled WGS sequence"/>
</dbReference>
<gene>
    <name evidence="4" type="ORF">SAMN05421820_102445</name>
</gene>
<dbReference type="Pfam" id="PF13098">
    <property type="entry name" value="Thioredoxin_2"/>
    <property type="match status" value="1"/>
</dbReference>
<feature type="domain" description="Thioredoxin" evidence="3">
    <location>
        <begin position="14"/>
        <end position="136"/>
    </location>
</feature>
<dbReference type="OrthoDB" id="120730at2"/>
<dbReference type="AlphaFoldDB" id="A0A1G9NVP4"/>
<reference evidence="5" key="1">
    <citation type="submission" date="2016-10" db="EMBL/GenBank/DDBJ databases">
        <authorList>
            <person name="Varghese N."/>
            <person name="Submissions S."/>
        </authorList>
    </citation>
    <scope>NUCLEOTIDE SEQUENCE [LARGE SCALE GENOMIC DNA]</scope>
    <source>
        <strain evidence="5">DSM 19110</strain>
    </source>
</reference>
<evidence type="ECO:0000313" key="4">
    <source>
        <dbReference type="EMBL" id="SDL90097.1"/>
    </source>
</evidence>
<accession>A0A1G9NVP4</accession>
<name>A0A1G9NVP4_9SPHI</name>
<dbReference type="SUPFAM" id="SSF52833">
    <property type="entry name" value="Thioredoxin-like"/>
    <property type="match status" value="1"/>
</dbReference>
<evidence type="ECO:0000256" key="1">
    <source>
        <dbReference type="ARBA" id="ARBA00023284"/>
    </source>
</evidence>
<dbReference type="InterPro" id="IPR012336">
    <property type="entry name" value="Thioredoxin-like_fold"/>
</dbReference>
<dbReference type="InterPro" id="IPR036249">
    <property type="entry name" value="Thioredoxin-like_sf"/>
</dbReference>
<keyword evidence="5" id="KW-1185">Reference proteome</keyword>